<dbReference type="SUPFAM" id="SSF56112">
    <property type="entry name" value="Protein kinase-like (PK-like)"/>
    <property type="match status" value="1"/>
</dbReference>
<evidence type="ECO:0000256" key="5">
    <source>
        <dbReference type="PROSITE-ProRule" id="PRU10141"/>
    </source>
</evidence>
<dbReference type="SMART" id="SM00220">
    <property type="entry name" value="S_TKc"/>
    <property type="match status" value="1"/>
</dbReference>
<name>A0A7S2MTE3_9STRA</name>
<dbReference type="InterPro" id="IPR008271">
    <property type="entry name" value="Ser/Thr_kinase_AS"/>
</dbReference>
<evidence type="ECO:0000256" key="6">
    <source>
        <dbReference type="SAM" id="MobiDB-lite"/>
    </source>
</evidence>
<feature type="domain" description="Protein kinase" evidence="7">
    <location>
        <begin position="20"/>
        <end position="286"/>
    </location>
</feature>
<feature type="compositionally biased region" description="Polar residues" evidence="6">
    <location>
        <begin position="461"/>
        <end position="474"/>
    </location>
</feature>
<evidence type="ECO:0000256" key="2">
    <source>
        <dbReference type="ARBA" id="ARBA00022741"/>
    </source>
</evidence>
<feature type="compositionally biased region" description="Polar residues" evidence="6">
    <location>
        <begin position="540"/>
        <end position="551"/>
    </location>
</feature>
<protein>
    <recommendedName>
        <fullName evidence="4">Casein kinase I</fullName>
        <ecNumber evidence="1">2.7.11.1</ecNumber>
    </recommendedName>
</protein>
<dbReference type="InterPro" id="IPR011009">
    <property type="entry name" value="Kinase-like_dom_sf"/>
</dbReference>
<dbReference type="Pfam" id="PF00069">
    <property type="entry name" value="Pkinase"/>
    <property type="match status" value="1"/>
</dbReference>
<feature type="binding site" evidence="5">
    <location>
        <position position="48"/>
    </location>
    <ligand>
        <name>ATP</name>
        <dbReference type="ChEBI" id="CHEBI:30616"/>
    </ligand>
</feature>
<dbReference type="CDD" id="cd14016">
    <property type="entry name" value="STKc_CK1"/>
    <property type="match status" value="1"/>
</dbReference>
<evidence type="ECO:0000256" key="3">
    <source>
        <dbReference type="ARBA" id="ARBA00022840"/>
    </source>
</evidence>
<evidence type="ECO:0000259" key="7">
    <source>
        <dbReference type="PROSITE" id="PS50011"/>
    </source>
</evidence>
<dbReference type="InterPro" id="IPR050235">
    <property type="entry name" value="CK1_Ser-Thr_kinase"/>
</dbReference>
<accession>A0A7S2MTE3</accession>
<organism evidence="8">
    <name type="scientific">Octactis speculum</name>
    <dbReference type="NCBI Taxonomy" id="3111310"/>
    <lineage>
        <taxon>Eukaryota</taxon>
        <taxon>Sar</taxon>
        <taxon>Stramenopiles</taxon>
        <taxon>Ochrophyta</taxon>
        <taxon>Dictyochophyceae</taxon>
        <taxon>Dictyochales</taxon>
        <taxon>Dictyochaceae</taxon>
        <taxon>Octactis</taxon>
    </lineage>
</organism>
<feature type="compositionally biased region" description="Basic and acidic residues" evidence="6">
    <location>
        <begin position="441"/>
        <end position="457"/>
    </location>
</feature>
<feature type="compositionally biased region" description="Polar residues" evidence="6">
    <location>
        <begin position="621"/>
        <end position="631"/>
    </location>
</feature>
<dbReference type="PANTHER" id="PTHR11909">
    <property type="entry name" value="CASEIN KINASE-RELATED"/>
    <property type="match status" value="1"/>
</dbReference>
<feature type="compositionally biased region" description="Basic and acidic residues" evidence="6">
    <location>
        <begin position="324"/>
        <end position="341"/>
    </location>
</feature>
<dbReference type="InterPro" id="IPR017441">
    <property type="entry name" value="Protein_kinase_ATP_BS"/>
</dbReference>
<evidence type="ECO:0000313" key="8">
    <source>
        <dbReference type="EMBL" id="CAD9501061.1"/>
    </source>
</evidence>
<feature type="compositionally biased region" description="Polar residues" evidence="6">
    <location>
        <begin position="582"/>
        <end position="597"/>
    </location>
</feature>
<feature type="compositionally biased region" description="Polar residues" evidence="6">
    <location>
        <begin position="342"/>
        <end position="355"/>
    </location>
</feature>
<keyword evidence="3 5" id="KW-0067">ATP-binding</keyword>
<feature type="compositionally biased region" description="Polar residues" evidence="6">
    <location>
        <begin position="362"/>
        <end position="387"/>
    </location>
</feature>
<gene>
    <name evidence="8" type="ORF">DSPE1174_LOCUS33883</name>
</gene>
<dbReference type="EMBL" id="HBGS01064841">
    <property type="protein sequence ID" value="CAD9501061.1"/>
    <property type="molecule type" value="Transcribed_RNA"/>
</dbReference>
<dbReference type="Gene3D" id="1.10.510.10">
    <property type="entry name" value="Transferase(Phosphotransferase) domain 1"/>
    <property type="match status" value="1"/>
</dbReference>
<sequence length="648" mass="72003">MISQVPMQAGGKTPMIHGRYRPLRRLGSGSFGEIYLGVSTEGEKVAIKFEKAGLRCPQLRHEYKVYRELTNCLGIARVYHYGTYGTSNVMIMDLLGASLEDLFTKCGRRFSLKTTLKLADQILERVDMVHSRHLIHRDIKPANFVVASDTSELVYCIDFGLSKRYRNPHTMTHIPHRIGKSLTGTPRYASINNHLGVEHARRDDLEAIGYVLIYFFKGRLPWQGLKARNASKKYKMIMEKKQSTSISVLCAGCPPCFSEYLRYCRALKFDQAPNVRYLRDLFRKLYQQQGFKLETYGDNDWDWNRVTPPQPSLSAPSRDEQEEAPERDTTFNTTGDREKQGRSSMGNVTSLSACNTGRAIRTTPTDPQRTTLESNGNGQTDDANRQNGEGGKAPYGAVNTETVFRPNTAQANYDTRPKGKYPSLAKEQGKADASSSPKGRQKTETSVEAGASRDRAWSEFTGITGTRRSNSNNPPEARNSWGANSRSMAVKGRPNSSGKEAADKRATGVTGRRPGSANCVSNNEHVVAGAKSMMTYRRSLANNPNRQTNGKSEAPPAGGWDRPKTTNMVRPRSGISRDKSRGSQQQGTQREYMTQKSLKNRALYKSNSSGGAGSMGVKRVVNNSQVSSQPKRSPWTGRVLANSHPRTS</sequence>
<reference evidence="8" key="1">
    <citation type="submission" date="2021-01" db="EMBL/GenBank/DDBJ databases">
        <authorList>
            <person name="Corre E."/>
            <person name="Pelletier E."/>
            <person name="Niang G."/>
            <person name="Scheremetjew M."/>
            <person name="Finn R."/>
            <person name="Kale V."/>
            <person name="Holt S."/>
            <person name="Cochrane G."/>
            <person name="Meng A."/>
            <person name="Brown T."/>
            <person name="Cohen L."/>
        </authorList>
    </citation>
    <scope>NUCLEOTIDE SEQUENCE</scope>
    <source>
        <strain evidence="8">CCMP1381</strain>
    </source>
</reference>
<feature type="region of interest" description="Disordered" evidence="6">
    <location>
        <begin position="300"/>
        <end position="648"/>
    </location>
</feature>
<evidence type="ECO:0000256" key="1">
    <source>
        <dbReference type="ARBA" id="ARBA00012513"/>
    </source>
</evidence>
<dbReference type="InterPro" id="IPR000719">
    <property type="entry name" value="Prot_kinase_dom"/>
</dbReference>
<dbReference type="PROSITE" id="PS00107">
    <property type="entry name" value="PROTEIN_KINASE_ATP"/>
    <property type="match status" value="1"/>
</dbReference>
<dbReference type="EC" id="2.7.11.1" evidence="1"/>
<dbReference type="AlphaFoldDB" id="A0A7S2MTE3"/>
<proteinExistence type="predicted"/>
<dbReference type="GO" id="GO:0005524">
    <property type="term" value="F:ATP binding"/>
    <property type="evidence" value="ECO:0007669"/>
    <property type="project" value="UniProtKB-UniRule"/>
</dbReference>
<dbReference type="PROSITE" id="PS50011">
    <property type="entry name" value="PROTEIN_KINASE_DOM"/>
    <property type="match status" value="1"/>
</dbReference>
<evidence type="ECO:0000256" key="4">
    <source>
        <dbReference type="ARBA" id="ARBA00023860"/>
    </source>
</evidence>
<dbReference type="GO" id="GO:0004674">
    <property type="term" value="F:protein serine/threonine kinase activity"/>
    <property type="evidence" value="ECO:0007669"/>
    <property type="project" value="UniProtKB-EC"/>
</dbReference>
<feature type="compositionally biased region" description="Polar residues" evidence="6">
    <location>
        <begin position="399"/>
        <end position="413"/>
    </location>
</feature>
<keyword evidence="2 5" id="KW-0547">Nucleotide-binding</keyword>
<dbReference type="PROSITE" id="PS00108">
    <property type="entry name" value="PROTEIN_KINASE_ST"/>
    <property type="match status" value="1"/>
</dbReference>